<dbReference type="InterPro" id="IPR008927">
    <property type="entry name" value="6-PGluconate_DH-like_C_sf"/>
</dbReference>
<sequence>MSTLRNLTVLGSGVLGGQIAWHSAFQGKTVVVYDIAVDALARCRLAHEQYAALYVSNLGAGEADVVATRDRLTFATDLAGAVAGADLVIEAVPEVPDIKRAVYQEMADLLPPHALVATNSSTLLPRDFAADTGRPEKFCALHFANEIWSMNVAELMAHPGASRDTLTAVAEFAVEIRMVPIPVMKEQNGYILNSWFVPLVNAAQSLVTNGVATAEDVDRTFMIGGRPIGPMGLLDMVGMKTAFDVLHYWGTQTGDPQMGANAAYIKEHFLDKGRLGLATGKGYYEYPDPAYLRPGFLDVPDIAAVPNIVSRMLPL</sequence>
<comment type="pathway">
    <text evidence="1">Lipid metabolism; butanoate metabolism.</text>
</comment>
<evidence type="ECO:0000256" key="2">
    <source>
        <dbReference type="ARBA" id="ARBA00009463"/>
    </source>
</evidence>
<dbReference type="Gene3D" id="3.40.50.720">
    <property type="entry name" value="NAD(P)-binding Rossmann-like Domain"/>
    <property type="match status" value="1"/>
</dbReference>
<dbReference type="EMBL" id="CP108038">
    <property type="protein sequence ID" value="WUN90973.1"/>
    <property type="molecule type" value="Genomic_DNA"/>
</dbReference>
<comment type="similarity">
    <text evidence="2">Belongs to the 3-hydroxyacyl-CoA dehydrogenase family.</text>
</comment>
<evidence type="ECO:0000313" key="6">
    <source>
        <dbReference type="EMBL" id="WUN90973.1"/>
    </source>
</evidence>
<keyword evidence="7" id="KW-1185">Reference proteome</keyword>
<evidence type="ECO:0000259" key="4">
    <source>
        <dbReference type="Pfam" id="PF00725"/>
    </source>
</evidence>
<keyword evidence="3 6" id="KW-0560">Oxidoreductase</keyword>
<dbReference type="InterPro" id="IPR006108">
    <property type="entry name" value="3HC_DH_C"/>
</dbReference>
<evidence type="ECO:0000313" key="7">
    <source>
        <dbReference type="Proteomes" id="UP001432071"/>
    </source>
</evidence>
<name>A0ABZ1R7K7_9ACTN</name>
<dbReference type="PANTHER" id="PTHR48075:SF5">
    <property type="entry name" value="3-HYDROXYBUTYRYL-COA DEHYDROGENASE"/>
    <property type="match status" value="1"/>
</dbReference>
<organism evidence="6 7">
    <name type="scientific">Streptomyces bobili</name>
    <dbReference type="NCBI Taxonomy" id="67280"/>
    <lineage>
        <taxon>Bacteria</taxon>
        <taxon>Bacillati</taxon>
        <taxon>Actinomycetota</taxon>
        <taxon>Actinomycetes</taxon>
        <taxon>Kitasatosporales</taxon>
        <taxon>Streptomycetaceae</taxon>
        <taxon>Streptomyces</taxon>
    </lineage>
</organism>
<dbReference type="Proteomes" id="UP001432071">
    <property type="component" value="Chromosome"/>
</dbReference>
<dbReference type="PIRSF" id="PIRSF000105">
    <property type="entry name" value="HCDH"/>
    <property type="match status" value="1"/>
</dbReference>
<protein>
    <submittedName>
        <fullName evidence="6">3-hydroxyacyl-CoA dehydrogenase</fullName>
        <ecNumber evidence="6">1.1.1.35</ecNumber>
    </submittedName>
</protein>
<dbReference type="Pfam" id="PF02737">
    <property type="entry name" value="3HCDH_N"/>
    <property type="match status" value="1"/>
</dbReference>
<dbReference type="Gene3D" id="1.10.1040.10">
    <property type="entry name" value="N-(1-d-carboxylethyl)-l-norvaline Dehydrogenase, domain 2"/>
    <property type="match status" value="1"/>
</dbReference>
<feature type="domain" description="3-hydroxyacyl-CoA dehydrogenase C-terminal" evidence="4">
    <location>
        <begin position="189"/>
        <end position="286"/>
    </location>
</feature>
<dbReference type="GeneID" id="93766321"/>
<dbReference type="EC" id="1.1.1.35" evidence="6"/>
<dbReference type="NCBIfam" id="NF006143">
    <property type="entry name" value="PRK08293.1"/>
    <property type="match status" value="1"/>
</dbReference>
<dbReference type="SUPFAM" id="SSF51735">
    <property type="entry name" value="NAD(P)-binding Rossmann-fold domains"/>
    <property type="match status" value="1"/>
</dbReference>
<evidence type="ECO:0000256" key="1">
    <source>
        <dbReference type="ARBA" id="ARBA00005086"/>
    </source>
</evidence>
<dbReference type="SUPFAM" id="SSF48179">
    <property type="entry name" value="6-phosphogluconate dehydrogenase C-terminal domain-like"/>
    <property type="match status" value="1"/>
</dbReference>
<dbReference type="RefSeq" id="WP_328737064.1">
    <property type="nucleotide sequence ID" value="NZ_CP108038.1"/>
</dbReference>
<dbReference type="InterPro" id="IPR006176">
    <property type="entry name" value="3-OHacyl-CoA_DH_NAD-bd"/>
</dbReference>
<dbReference type="InterPro" id="IPR036291">
    <property type="entry name" value="NAD(P)-bd_dom_sf"/>
</dbReference>
<evidence type="ECO:0000259" key="5">
    <source>
        <dbReference type="Pfam" id="PF02737"/>
    </source>
</evidence>
<accession>A0ABZ1R7K7</accession>
<proteinExistence type="inferred from homology"/>
<dbReference type="PANTHER" id="PTHR48075">
    <property type="entry name" value="3-HYDROXYACYL-COA DEHYDROGENASE FAMILY PROTEIN"/>
    <property type="match status" value="1"/>
</dbReference>
<evidence type="ECO:0000256" key="3">
    <source>
        <dbReference type="ARBA" id="ARBA00023002"/>
    </source>
</evidence>
<dbReference type="InterPro" id="IPR022694">
    <property type="entry name" value="3-OHacyl-CoA_DH"/>
</dbReference>
<reference evidence="6" key="1">
    <citation type="submission" date="2022-10" db="EMBL/GenBank/DDBJ databases">
        <title>The complete genomes of actinobacterial strains from the NBC collection.</title>
        <authorList>
            <person name="Joergensen T.S."/>
            <person name="Alvarez Arevalo M."/>
            <person name="Sterndorff E.B."/>
            <person name="Faurdal D."/>
            <person name="Vuksanovic O."/>
            <person name="Mourched A.-S."/>
            <person name="Charusanti P."/>
            <person name="Shaw S."/>
            <person name="Blin K."/>
            <person name="Weber T."/>
        </authorList>
    </citation>
    <scope>NUCLEOTIDE SEQUENCE</scope>
    <source>
        <strain evidence="6">NBC_00302</strain>
    </source>
</reference>
<gene>
    <name evidence="6" type="ORF">OHT53_35085</name>
</gene>
<dbReference type="GO" id="GO:0003857">
    <property type="term" value="F:(3S)-3-hydroxyacyl-CoA dehydrogenase (NAD+) activity"/>
    <property type="evidence" value="ECO:0007669"/>
    <property type="project" value="UniProtKB-EC"/>
</dbReference>
<feature type="domain" description="3-hydroxyacyl-CoA dehydrogenase NAD binding" evidence="5">
    <location>
        <begin position="7"/>
        <end position="186"/>
    </location>
</feature>
<dbReference type="Pfam" id="PF00725">
    <property type="entry name" value="3HCDH"/>
    <property type="match status" value="1"/>
</dbReference>
<dbReference type="InterPro" id="IPR013328">
    <property type="entry name" value="6PGD_dom2"/>
</dbReference>